<dbReference type="EMBL" id="CAJNOR010013746">
    <property type="protein sequence ID" value="CAF1674980.1"/>
    <property type="molecule type" value="Genomic_DNA"/>
</dbReference>
<keyword evidence="3" id="KW-1185">Reference proteome</keyword>
<proteinExistence type="predicted"/>
<dbReference type="AlphaFoldDB" id="A0A816GGH3"/>
<accession>A0A816GGH3</accession>
<evidence type="ECO:0000313" key="3">
    <source>
        <dbReference type="Proteomes" id="UP000663828"/>
    </source>
</evidence>
<name>A0A816GGH3_ADIRI</name>
<keyword evidence="1" id="KW-0472">Membrane</keyword>
<feature type="non-terminal residue" evidence="2">
    <location>
        <position position="1"/>
    </location>
</feature>
<evidence type="ECO:0000256" key="1">
    <source>
        <dbReference type="SAM" id="Phobius"/>
    </source>
</evidence>
<keyword evidence="1" id="KW-0812">Transmembrane</keyword>
<evidence type="ECO:0000313" key="2">
    <source>
        <dbReference type="EMBL" id="CAF1674980.1"/>
    </source>
</evidence>
<organism evidence="2 3">
    <name type="scientific">Adineta ricciae</name>
    <name type="common">Rotifer</name>
    <dbReference type="NCBI Taxonomy" id="249248"/>
    <lineage>
        <taxon>Eukaryota</taxon>
        <taxon>Metazoa</taxon>
        <taxon>Spiralia</taxon>
        <taxon>Gnathifera</taxon>
        <taxon>Rotifera</taxon>
        <taxon>Eurotatoria</taxon>
        <taxon>Bdelloidea</taxon>
        <taxon>Adinetida</taxon>
        <taxon>Adinetidae</taxon>
        <taxon>Adineta</taxon>
    </lineage>
</organism>
<feature type="transmembrane region" description="Helical" evidence="1">
    <location>
        <begin position="6"/>
        <end position="27"/>
    </location>
</feature>
<comment type="caution">
    <text evidence="2">The sequence shown here is derived from an EMBL/GenBank/DDBJ whole genome shotgun (WGS) entry which is preliminary data.</text>
</comment>
<keyword evidence="1" id="KW-1133">Transmembrane helix</keyword>
<gene>
    <name evidence="2" type="ORF">XAT740_LOCUS59412</name>
</gene>
<protein>
    <submittedName>
        <fullName evidence="2">Uncharacterized protein</fullName>
    </submittedName>
</protein>
<reference evidence="2" key="1">
    <citation type="submission" date="2021-02" db="EMBL/GenBank/DDBJ databases">
        <authorList>
            <person name="Nowell W R."/>
        </authorList>
    </citation>
    <scope>NUCLEOTIDE SEQUENCE</scope>
</reference>
<dbReference type="Proteomes" id="UP000663828">
    <property type="component" value="Unassembled WGS sequence"/>
</dbReference>
<sequence>VTWVTAVAIACAMGTSISLFFSNATMIV</sequence>